<dbReference type="PANTHER" id="PTHR35011:SF2">
    <property type="entry name" value="2,3-DIKETO-L-GULONATE TRAP TRANSPORTER SMALL PERMEASE PROTEIN YIAM"/>
    <property type="match status" value="1"/>
</dbReference>
<feature type="domain" description="Tripartite ATP-independent periplasmic transporters DctQ component" evidence="10">
    <location>
        <begin position="71"/>
        <end position="202"/>
    </location>
</feature>
<keyword evidence="2 9" id="KW-0813">Transport</keyword>
<sequence length="215" mass="23952">MAEDLEQALDNSPYPGSPLNHKSGLTSADPLKYVTAVPEGNVGLAYQFFLKFEDVYAKILSHGLAFFSVSLAVLMFAQVILRYGLNSPFVGIEEMAILFGAWVYFPSMAYVSRQGEHIHGGILTLVVKSPRAVQKVRLLMTVFSIAACTVFGYFAIKYAFFEIEKGRLSSYLRWPKGIWSFSLVVGFSGTILALIMQCINQLAAIKYREITEIRP</sequence>
<evidence type="ECO:0000256" key="3">
    <source>
        <dbReference type="ARBA" id="ARBA00022475"/>
    </source>
</evidence>
<name>A0ABY2UNE7_9RHOB</name>
<keyword evidence="7 9" id="KW-0472">Membrane</keyword>
<reference evidence="11 12" key="1">
    <citation type="submission" date="2019-05" db="EMBL/GenBank/DDBJ databases">
        <title>Draft genome sequence of Pelagicola sp. DSW4-44.</title>
        <authorList>
            <person name="Oh J."/>
        </authorList>
    </citation>
    <scope>NUCLEOTIDE SEQUENCE [LARGE SCALE GENOMIC DNA]</scope>
    <source>
        <strain evidence="11 12">DSW4-44</strain>
    </source>
</reference>
<evidence type="ECO:0000256" key="2">
    <source>
        <dbReference type="ARBA" id="ARBA00022448"/>
    </source>
</evidence>
<dbReference type="InterPro" id="IPR055348">
    <property type="entry name" value="DctQ"/>
</dbReference>
<feature type="transmembrane region" description="Helical" evidence="9">
    <location>
        <begin position="178"/>
        <end position="199"/>
    </location>
</feature>
<dbReference type="InterPro" id="IPR007387">
    <property type="entry name" value="TRAP_DctQ"/>
</dbReference>
<comment type="subcellular location">
    <subcellularLocation>
        <location evidence="1 9">Cell inner membrane</location>
        <topology evidence="1 9">Multi-pass membrane protein</topology>
    </subcellularLocation>
</comment>
<gene>
    <name evidence="11" type="ORF">FEE96_22995</name>
</gene>
<evidence type="ECO:0000256" key="1">
    <source>
        <dbReference type="ARBA" id="ARBA00004429"/>
    </source>
</evidence>
<comment type="subunit">
    <text evidence="9">The complex comprises the extracytoplasmic solute receptor protein and the two transmembrane proteins.</text>
</comment>
<evidence type="ECO:0000313" key="11">
    <source>
        <dbReference type="EMBL" id="TLP55344.1"/>
    </source>
</evidence>
<evidence type="ECO:0000256" key="9">
    <source>
        <dbReference type="RuleBase" id="RU369079"/>
    </source>
</evidence>
<keyword evidence="3" id="KW-1003">Cell membrane</keyword>
<keyword evidence="12" id="KW-1185">Reference proteome</keyword>
<evidence type="ECO:0000256" key="6">
    <source>
        <dbReference type="ARBA" id="ARBA00022989"/>
    </source>
</evidence>
<feature type="transmembrane region" description="Helical" evidence="9">
    <location>
        <begin position="138"/>
        <end position="158"/>
    </location>
</feature>
<dbReference type="Pfam" id="PF04290">
    <property type="entry name" value="DctQ"/>
    <property type="match status" value="1"/>
</dbReference>
<comment type="caution">
    <text evidence="9">Lacks conserved residue(s) required for the propagation of feature annotation.</text>
</comment>
<dbReference type="Proteomes" id="UP000305041">
    <property type="component" value="Unassembled WGS sequence"/>
</dbReference>
<protein>
    <recommendedName>
        <fullName evidence="9">TRAP transporter small permease protein</fullName>
    </recommendedName>
</protein>
<organism evidence="11 12">
    <name type="scientific">Parasedimentitalea maritima</name>
    <dbReference type="NCBI Taxonomy" id="2578117"/>
    <lineage>
        <taxon>Bacteria</taxon>
        <taxon>Pseudomonadati</taxon>
        <taxon>Pseudomonadota</taxon>
        <taxon>Alphaproteobacteria</taxon>
        <taxon>Rhodobacterales</taxon>
        <taxon>Paracoccaceae</taxon>
        <taxon>Parasedimentitalea</taxon>
    </lineage>
</organism>
<evidence type="ECO:0000313" key="12">
    <source>
        <dbReference type="Proteomes" id="UP000305041"/>
    </source>
</evidence>
<keyword evidence="5 9" id="KW-0812">Transmembrane</keyword>
<evidence type="ECO:0000259" key="10">
    <source>
        <dbReference type="Pfam" id="PF04290"/>
    </source>
</evidence>
<evidence type="ECO:0000256" key="4">
    <source>
        <dbReference type="ARBA" id="ARBA00022519"/>
    </source>
</evidence>
<dbReference type="PANTHER" id="PTHR35011">
    <property type="entry name" value="2,3-DIKETO-L-GULONATE TRAP TRANSPORTER SMALL PERMEASE PROTEIN YIAM"/>
    <property type="match status" value="1"/>
</dbReference>
<proteinExistence type="inferred from homology"/>
<evidence type="ECO:0000256" key="5">
    <source>
        <dbReference type="ARBA" id="ARBA00022692"/>
    </source>
</evidence>
<keyword evidence="6 9" id="KW-1133">Transmembrane helix</keyword>
<evidence type="ECO:0000256" key="7">
    <source>
        <dbReference type="ARBA" id="ARBA00023136"/>
    </source>
</evidence>
<dbReference type="RefSeq" id="WP_138165469.1">
    <property type="nucleotide sequence ID" value="NZ_VAUA01000016.1"/>
</dbReference>
<dbReference type="EMBL" id="VAUA01000016">
    <property type="protein sequence ID" value="TLP55344.1"/>
    <property type="molecule type" value="Genomic_DNA"/>
</dbReference>
<comment type="caution">
    <text evidence="11">The sequence shown here is derived from an EMBL/GenBank/DDBJ whole genome shotgun (WGS) entry which is preliminary data.</text>
</comment>
<evidence type="ECO:0000256" key="8">
    <source>
        <dbReference type="ARBA" id="ARBA00038436"/>
    </source>
</evidence>
<comment type="function">
    <text evidence="9">Part of the tripartite ATP-independent periplasmic (TRAP) transport system.</text>
</comment>
<accession>A0ABY2UNE7</accession>
<comment type="similarity">
    <text evidence="8 9">Belongs to the TRAP transporter small permease family.</text>
</comment>
<keyword evidence="4 9" id="KW-0997">Cell inner membrane</keyword>
<feature type="transmembrane region" description="Helical" evidence="9">
    <location>
        <begin position="59"/>
        <end position="81"/>
    </location>
</feature>